<dbReference type="Proteomes" id="UP000179807">
    <property type="component" value="Unassembled WGS sequence"/>
</dbReference>
<dbReference type="SUPFAM" id="SSF50729">
    <property type="entry name" value="PH domain-like"/>
    <property type="match status" value="1"/>
</dbReference>
<dbReference type="GO" id="GO:0005085">
    <property type="term" value="F:guanyl-nucleotide exchange factor activity"/>
    <property type="evidence" value="ECO:0007669"/>
    <property type="project" value="InterPro"/>
</dbReference>
<dbReference type="InterPro" id="IPR000904">
    <property type="entry name" value="Sec7_dom"/>
</dbReference>
<evidence type="ECO:0000256" key="1">
    <source>
        <dbReference type="SAM" id="MobiDB-lite"/>
    </source>
</evidence>
<dbReference type="PANTHER" id="PTHR10663:SF395">
    <property type="entry name" value="SEC7 DOMAIN CONTAINING PROTEIN"/>
    <property type="match status" value="1"/>
</dbReference>
<dbReference type="Gene3D" id="2.30.29.30">
    <property type="entry name" value="Pleckstrin-homology domain (PH domain)/Phosphotyrosine-binding domain (PTB)"/>
    <property type="match status" value="1"/>
</dbReference>
<sequence>MRRSFRSLPVNIESQVIEEEYLLNAIFSFNVNPSEGIHALCNVRNIPETPENIAHLLRKEQGLLGPKVASYLNSNPGVLHAYFHSFNLKKPFIESMREAFSDSLDLQGEAEFIDNVLSVFAQVYCFQNPDMFPSVDSAYMLAFALILLNSDLHNPNMKNHMTCIQFINNIRSVVTEATISDNELSEIYREIKSKPFTVRNGDGNFLALSDPKLKGFLWKRNDRWNSTWTSRFFVLANSCIYYFLDNKAENKDRPLGMVQLIAVEASADPKNNKRFSIESKDSDIQYVKYRPTGPFLSKGVRRIEFEASSEEARDKWLYRINKSMICSYFADASCNPQSRPEQSEISEIPISSDEHTEPPAD</sequence>
<dbReference type="VEuPathDB" id="TrichDB:TRFO_14341"/>
<feature type="compositionally biased region" description="Basic and acidic residues" evidence="1">
    <location>
        <begin position="352"/>
        <end position="361"/>
    </location>
</feature>
<gene>
    <name evidence="4" type="primary">CYTH1</name>
    <name evidence="4" type="ORF">TRFO_14341</name>
</gene>
<evidence type="ECO:0000313" key="5">
    <source>
        <dbReference type="Proteomes" id="UP000179807"/>
    </source>
</evidence>
<protein>
    <submittedName>
        <fullName evidence="4">Cytohesin-1</fullName>
    </submittedName>
</protein>
<evidence type="ECO:0000313" key="4">
    <source>
        <dbReference type="EMBL" id="OHT15168.1"/>
    </source>
</evidence>
<feature type="domain" description="PH" evidence="2">
    <location>
        <begin position="210"/>
        <end position="325"/>
    </location>
</feature>
<dbReference type="AlphaFoldDB" id="A0A1J4KW99"/>
<dbReference type="SMART" id="SM00233">
    <property type="entry name" value="PH"/>
    <property type="match status" value="1"/>
</dbReference>
<dbReference type="PROSITE" id="PS50003">
    <property type="entry name" value="PH_DOMAIN"/>
    <property type="match status" value="1"/>
</dbReference>
<dbReference type="RefSeq" id="XP_068368304.1">
    <property type="nucleotide sequence ID" value="XM_068497755.1"/>
</dbReference>
<dbReference type="InterPro" id="IPR035999">
    <property type="entry name" value="Sec7_dom_sf"/>
</dbReference>
<dbReference type="SUPFAM" id="SSF48425">
    <property type="entry name" value="Sec7 domain"/>
    <property type="match status" value="1"/>
</dbReference>
<feature type="region of interest" description="Disordered" evidence="1">
    <location>
        <begin position="333"/>
        <end position="361"/>
    </location>
</feature>
<dbReference type="InterPro" id="IPR001849">
    <property type="entry name" value="PH_domain"/>
</dbReference>
<dbReference type="InterPro" id="IPR023394">
    <property type="entry name" value="Sec7_C_sf"/>
</dbReference>
<proteinExistence type="predicted"/>
<dbReference type="PROSITE" id="PS50190">
    <property type="entry name" value="SEC7"/>
    <property type="match status" value="1"/>
</dbReference>
<dbReference type="Gene3D" id="1.10.1000.11">
    <property type="entry name" value="Arf Nucleotide-binding Site Opener,domain 2"/>
    <property type="match status" value="1"/>
</dbReference>
<dbReference type="OrthoDB" id="430364at2759"/>
<dbReference type="Pfam" id="PF01369">
    <property type="entry name" value="Sec7"/>
    <property type="match status" value="1"/>
</dbReference>
<dbReference type="Gene3D" id="1.10.220.20">
    <property type="match status" value="1"/>
</dbReference>
<dbReference type="CDD" id="cd00171">
    <property type="entry name" value="Sec7"/>
    <property type="match status" value="1"/>
</dbReference>
<feature type="domain" description="SEC7" evidence="3">
    <location>
        <begin position="11"/>
        <end position="194"/>
    </location>
</feature>
<feature type="compositionally biased region" description="Low complexity" evidence="1">
    <location>
        <begin position="336"/>
        <end position="351"/>
    </location>
</feature>
<dbReference type="Pfam" id="PF00169">
    <property type="entry name" value="PH"/>
    <property type="match status" value="1"/>
</dbReference>
<accession>A0A1J4KW99</accession>
<dbReference type="PANTHER" id="PTHR10663">
    <property type="entry name" value="GUANYL-NUCLEOTIDE EXCHANGE FACTOR"/>
    <property type="match status" value="1"/>
</dbReference>
<dbReference type="GeneID" id="94832459"/>
<dbReference type="EMBL" id="MLAK01000261">
    <property type="protein sequence ID" value="OHT15168.1"/>
    <property type="molecule type" value="Genomic_DNA"/>
</dbReference>
<keyword evidence="5" id="KW-1185">Reference proteome</keyword>
<dbReference type="InterPro" id="IPR011993">
    <property type="entry name" value="PH-like_dom_sf"/>
</dbReference>
<name>A0A1J4KW99_9EUKA</name>
<organism evidence="4 5">
    <name type="scientific">Tritrichomonas foetus</name>
    <dbReference type="NCBI Taxonomy" id="1144522"/>
    <lineage>
        <taxon>Eukaryota</taxon>
        <taxon>Metamonada</taxon>
        <taxon>Parabasalia</taxon>
        <taxon>Tritrichomonadida</taxon>
        <taxon>Tritrichomonadidae</taxon>
        <taxon>Tritrichomonas</taxon>
    </lineage>
</organism>
<dbReference type="SMART" id="SM00222">
    <property type="entry name" value="Sec7"/>
    <property type="match status" value="1"/>
</dbReference>
<evidence type="ECO:0000259" key="3">
    <source>
        <dbReference type="PROSITE" id="PS50190"/>
    </source>
</evidence>
<dbReference type="GO" id="GO:0032012">
    <property type="term" value="P:regulation of ARF protein signal transduction"/>
    <property type="evidence" value="ECO:0007669"/>
    <property type="project" value="InterPro"/>
</dbReference>
<evidence type="ECO:0000259" key="2">
    <source>
        <dbReference type="PROSITE" id="PS50003"/>
    </source>
</evidence>
<dbReference type="CDD" id="cd00821">
    <property type="entry name" value="PH"/>
    <property type="match status" value="1"/>
</dbReference>
<comment type="caution">
    <text evidence="4">The sequence shown here is derived from an EMBL/GenBank/DDBJ whole genome shotgun (WGS) entry which is preliminary data.</text>
</comment>
<reference evidence="4" key="1">
    <citation type="submission" date="2016-10" db="EMBL/GenBank/DDBJ databases">
        <authorList>
            <person name="Benchimol M."/>
            <person name="Almeida L.G."/>
            <person name="Vasconcelos A.T."/>
            <person name="Perreira-Neves A."/>
            <person name="Rosa I.A."/>
            <person name="Tasca T."/>
            <person name="Bogo M.R."/>
            <person name="de Souza W."/>
        </authorList>
    </citation>
    <scope>NUCLEOTIDE SEQUENCE [LARGE SCALE GENOMIC DNA]</scope>
    <source>
        <strain evidence="4">K</strain>
    </source>
</reference>